<feature type="signal peptide" evidence="3">
    <location>
        <begin position="1"/>
        <end position="21"/>
    </location>
</feature>
<evidence type="ECO:0000259" key="4">
    <source>
        <dbReference type="Pfam" id="PF01433"/>
    </source>
</evidence>
<dbReference type="GO" id="GO:0008270">
    <property type="term" value="F:zinc ion binding"/>
    <property type="evidence" value="ECO:0007669"/>
    <property type="project" value="InterPro"/>
</dbReference>
<protein>
    <submittedName>
        <fullName evidence="6">Aminopeptidase 2 mitochondrial</fullName>
    </submittedName>
</protein>
<dbReference type="InterPro" id="IPR045357">
    <property type="entry name" value="Aminopeptidase_N-like_N"/>
</dbReference>
<evidence type="ECO:0000256" key="2">
    <source>
        <dbReference type="SAM" id="Phobius"/>
    </source>
</evidence>
<dbReference type="PANTHER" id="PTHR11533:SF174">
    <property type="entry name" value="PUROMYCIN-SENSITIVE AMINOPEPTIDASE-RELATED"/>
    <property type="match status" value="1"/>
</dbReference>
<dbReference type="GO" id="GO:0005737">
    <property type="term" value="C:cytoplasm"/>
    <property type="evidence" value="ECO:0007669"/>
    <property type="project" value="TreeGrafter"/>
</dbReference>
<feature type="transmembrane region" description="Helical" evidence="2">
    <location>
        <begin position="142"/>
        <end position="164"/>
    </location>
</feature>
<feature type="region of interest" description="Disordered" evidence="1">
    <location>
        <begin position="489"/>
        <end position="509"/>
    </location>
</feature>
<dbReference type="InterPro" id="IPR034016">
    <property type="entry name" value="M1_APN-typ"/>
</dbReference>
<keyword evidence="3" id="KW-0732">Signal</keyword>
<evidence type="ECO:0000259" key="5">
    <source>
        <dbReference type="Pfam" id="PF17900"/>
    </source>
</evidence>
<dbReference type="SUPFAM" id="SSF63737">
    <property type="entry name" value="Leukotriene A4 hydrolase N-terminal domain"/>
    <property type="match status" value="1"/>
</dbReference>
<evidence type="ECO:0000313" key="7">
    <source>
        <dbReference type="Proteomes" id="UP000292702"/>
    </source>
</evidence>
<dbReference type="Pfam" id="PF17900">
    <property type="entry name" value="Peptidase_M1_N"/>
    <property type="match status" value="1"/>
</dbReference>
<proteinExistence type="predicted"/>
<dbReference type="SUPFAM" id="SSF55486">
    <property type="entry name" value="Metalloproteases ('zincins'), catalytic domain"/>
    <property type="match status" value="1"/>
</dbReference>
<dbReference type="Pfam" id="PF01433">
    <property type="entry name" value="Peptidase_M1"/>
    <property type="match status" value="1"/>
</dbReference>
<dbReference type="GO" id="GO:0070006">
    <property type="term" value="F:metalloaminopeptidase activity"/>
    <property type="evidence" value="ECO:0007669"/>
    <property type="project" value="TreeGrafter"/>
</dbReference>
<keyword evidence="2" id="KW-1133">Transmembrane helix</keyword>
<gene>
    <name evidence="6" type="primary">APE2_4</name>
    <name evidence="6" type="ORF">EIP91_009482</name>
</gene>
<dbReference type="InterPro" id="IPR042097">
    <property type="entry name" value="Aminopeptidase_N-like_N_sf"/>
</dbReference>
<dbReference type="AlphaFoldDB" id="A0A4R0RKC6"/>
<feature type="compositionally biased region" description="Basic and acidic residues" evidence="1">
    <location>
        <begin position="494"/>
        <end position="509"/>
    </location>
</feature>
<evidence type="ECO:0000256" key="1">
    <source>
        <dbReference type="SAM" id="MobiDB-lite"/>
    </source>
</evidence>
<accession>A0A4R0RKC6</accession>
<dbReference type="Gene3D" id="2.60.40.1730">
    <property type="entry name" value="tricorn interacting facor f3 domain"/>
    <property type="match status" value="1"/>
</dbReference>
<dbReference type="CDD" id="cd09601">
    <property type="entry name" value="M1_APN-Q_like"/>
    <property type="match status" value="1"/>
</dbReference>
<name>A0A4R0RKC6_9APHY</name>
<evidence type="ECO:0000256" key="3">
    <source>
        <dbReference type="SAM" id="SignalP"/>
    </source>
</evidence>
<dbReference type="GO" id="GO:0005615">
    <property type="term" value="C:extracellular space"/>
    <property type="evidence" value="ECO:0007669"/>
    <property type="project" value="TreeGrafter"/>
</dbReference>
<feature type="chain" id="PRO_5020211835" evidence="3">
    <location>
        <begin position="22"/>
        <end position="509"/>
    </location>
</feature>
<dbReference type="EMBL" id="RWJN01000054">
    <property type="protein sequence ID" value="TCD68931.1"/>
    <property type="molecule type" value="Genomic_DNA"/>
</dbReference>
<comment type="caution">
    <text evidence="6">The sequence shown here is derived from an EMBL/GenBank/DDBJ whole genome shotgun (WGS) entry which is preliminary data.</text>
</comment>
<feature type="transmembrane region" description="Helical" evidence="2">
    <location>
        <begin position="106"/>
        <end position="130"/>
    </location>
</feature>
<dbReference type="GO" id="GO:0043171">
    <property type="term" value="P:peptide catabolic process"/>
    <property type="evidence" value="ECO:0007669"/>
    <property type="project" value="TreeGrafter"/>
</dbReference>
<feature type="domain" description="Aminopeptidase N-like N-terminal" evidence="5">
    <location>
        <begin position="206"/>
        <end position="397"/>
    </location>
</feature>
<evidence type="ECO:0000313" key="6">
    <source>
        <dbReference type="EMBL" id="TCD68931.1"/>
    </source>
</evidence>
<dbReference type="OrthoDB" id="10031169at2759"/>
<reference evidence="6 7" key="1">
    <citation type="submission" date="2018-11" db="EMBL/GenBank/DDBJ databases">
        <title>Genome assembly of Steccherinum ochraceum LE-BIN_3174, the white-rot fungus of the Steccherinaceae family (The Residual Polyporoid clade, Polyporales, Basidiomycota).</title>
        <authorList>
            <person name="Fedorova T.V."/>
            <person name="Glazunova O.A."/>
            <person name="Landesman E.O."/>
            <person name="Moiseenko K.V."/>
            <person name="Psurtseva N.V."/>
            <person name="Savinova O.S."/>
            <person name="Shakhova N.V."/>
            <person name="Tyazhelova T.V."/>
            <person name="Vasina D.V."/>
        </authorList>
    </citation>
    <scope>NUCLEOTIDE SEQUENCE [LARGE SCALE GENOMIC DNA]</scope>
    <source>
        <strain evidence="6 7">LE-BIN_3174</strain>
    </source>
</reference>
<dbReference type="GO" id="GO:0006508">
    <property type="term" value="P:proteolysis"/>
    <property type="evidence" value="ECO:0007669"/>
    <property type="project" value="TreeGrafter"/>
</dbReference>
<dbReference type="GO" id="GO:0016020">
    <property type="term" value="C:membrane"/>
    <property type="evidence" value="ECO:0007669"/>
    <property type="project" value="TreeGrafter"/>
</dbReference>
<keyword evidence="6" id="KW-0645">Protease</keyword>
<keyword evidence="2" id="KW-0812">Transmembrane</keyword>
<dbReference type="Proteomes" id="UP000292702">
    <property type="component" value="Unassembled WGS sequence"/>
</dbReference>
<keyword evidence="6" id="KW-0378">Hydrolase</keyword>
<dbReference type="InterPro" id="IPR050344">
    <property type="entry name" value="Peptidase_M1_aminopeptidases"/>
</dbReference>
<feature type="domain" description="Peptidase M1 membrane alanine aminopeptidase" evidence="4">
    <location>
        <begin position="437"/>
        <end position="497"/>
    </location>
</feature>
<dbReference type="STRING" id="92696.A0A4R0RKC6"/>
<dbReference type="Gene3D" id="3.30.2010.30">
    <property type="match status" value="1"/>
</dbReference>
<sequence length="509" mass="54176">MLFTKSIALFVGFMSIGVAFANPVPEAAPAVVEVRELKSRELEARQLGDILGVVQGLESSLVPILTSLTSAATAGNDVTGIIGDLVSTITGVTSTLTGLGSGAGPISLASATAIVTVVINIIVSLVGVLGKLSLSADILAQIDAVLSPFLTVLNGLVPGLSGAVGSGIPGLDLISLALSQLLSVINLLGLLSLLSPILAILGLLLKFYGSITAYLDVIEATSSLVFHSSQLELHGLVVQSPALSEDVDYPESAIQTIKENERAILSLSSELPAGSKAQLKIGFEGELTTAMMGYYRSSTERDGKTQYYALTQFEPTAARRAFPCWDEPALKASFTMTMISDADTINLSSMPSTSEAPFTPNSSVSNLWLQEKLVTATAGAKWKITEFQKSPRMSTYVFAFANGAFDYIEDSYKSPLSGQVRPLRVYATSELIGQVQFTLDVKKKVLPLYEQIFDIEYPLPKLDTLVAHDFDAGAMENWGFDHRTGGAILPNPAEIERSSDEDHRTSDKS</sequence>
<keyword evidence="2" id="KW-0472">Membrane</keyword>
<dbReference type="PANTHER" id="PTHR11533">
    <property type="entry name" value="PROTEASE M1 ZINC METALLOPROTEASE"/>
    <property type="match status" value="1"/>
</dbReference>
<dbReference type="GO" id="GO:0042277">
    <property type="term" value="F:peptide binding"/>
    <property type="evidence" value="ECO:0007669"/>
    <property type="project" value="TreeGrafter"/>
</dbReference>
<organism evidence="6 7">
    <name type="scientific">Steccherinum ochraceum</name>
    <dbReference type="NCBI Taxonomy" id="92696"/>
    <lineage>
        <taxon>Eukaryota</taxon>
        <taxon>Fungi</taxon>
        <taxon>Dikarya</taxon>
        <taxon>Basidiomycota</taxon>
        <taxon>Agaricomycotina</taxon>
        <taxon>Agaricomycetes</taxon>
        <taxon>Polyporales</taxon>
        <taxon>Steccherinaceae</taxon>
        <taxon>Steccherinum</taxon>
    </lineage>
</organism>
<keyword evidence="6" id="KW-0031">Aminopeptidase</keyword>
<feature type="transmembrane region" description="Helical" evidence="2">
    <location>
        <begin position="184"/>
        <end position="205"/>
    </location>
</feature>
<keyword evidence="7" id="KW-1185">Reference proteome</keyword>
<dbReference type="InterPro" id="IPR014782">
    <property type="entry name" value="Peptidase_M1_dom"/>
</dbReference>